<gene>
    <name evidence="2" type="ORF">AMPC_01980</name>
</gene>
<evidence type="ECO:0000313" key="2">
    <source>
        <dbReference type="EMBL" id="BDG07085.1"/>
    </source>
</evidence>
<dbReference type="Gene3D" id="3.90.550.10">
    <property type="entry name" value="Spore Coat Polysaccharide Biosynthesis Protein SpsA, Chain A"/>
    <property type="match status" value="1"/>
</dbReference>
<dbReference type="InterPro" id="IPR001173">
    <property type="entry name" value="Glyco_trans_2-like"/>
</dbReference>
<evidence type="ECO:0000259" key="1">
    <source>
        <dbReference type="Pfam" id="PF00535"/>
    </source>
</evidence>
<dbReference type="PANTHER" id="PTHR22916:SF3">
    <property type="entry name" value="UDP-GLCNAC:BETAGAL BETA-1,3-N-ACETYLGLUCOSAMINYLTRANSFERASE-LIKE PROTEIN 1"/>
    <property type="match status" value="1"/>
</dbReference>
<protein>
    <recommendedName>
        <fullName evidence="1">Glycosyltransferase 2-like domain-containing protein</fullName>
    </recommendedName>
</protein>
<dbReference type="RefSeq" id="WP_248343693.1">
    <property type="nucleotide sequence ID" value="NZ_AP025592.1"/>
</dbReference>
<organism evidence="2 3">
    <name type="scientific">Anaeromyxobacter paludicola</name>
    <dbReference type="NCBI Taxonomy" id="2918171"/>
    <lineage>
        <taxon>Bacteria</taxon>
        <taxon>Pseudomonadati</taxon>
        <taxon>Myxococcota</taxon>
        <taxon>Myxococcia</taxon>
        <taxon>Myxococcales</taxon>
        <taxon>Cystobacterineae</taxon>
        <taxon>Anaeromyxobacteraceae</taxon>
        <taxon>Anaeromyxobacter</taxon>
    </lineage>
</organism>
<evidence type="ECO:0000313" key="3">
    <source>
        <dbReference type="Proteomes" id="UP001162734"/>
    </source>
</evidence>
<name>A0ABM7X5J3_9BACT</name>
<reference evidence="3" key="1">
    <citation type="journal article" date="2022" name="Int. J. Syst. Evol. Microbiol.">
        <title>Anaeromyxobacter oryzae sp. nov., Anaeromyxobacter diazotrophicus sp. nov. and Anaeromyxobacter paludicola sp. nov., isolated from paddy soils.</title>
        <authorList>
            <person name="Itoh H."/>
            <person name="Xu Z."/>
            <person name="Mise K."/>
            <person name="Masuda Y."/>
            <person name="Ushijima N."/>
            <person name="Hayakawa C."/>
            <person name="Shiratori Y."/>
            <person name="Senoo K."/>
        </authorList>
    </citation>
    <scope>NUCLEOTIDE SEQUENCE [LARGE SCALE GENOMIC DNA]</scope>
    <source>
        <strain evidence="3">Red630</strain>
    </source>
</reference>
<dbReference type="EMBL" id="AP025592">
    <property type="protein sequence ID" value="BDG07085.1"/>
    <property type="molecule type" value="Genomic_DNA"/>
</dbReference>
<dbReference type="Proteomes" id="UP001162734">
    <property type="component" value="Chromosome"/>
</dbReference>
<dbReference type="PANTHER" id="PTHR22916">
    <property type="entry name" value="GLYCOSYLTRANSFERASE"/>
    <property type="match status" value="1"/>
</dbReference>
<dbReference type="InterPro" id="IPR029044">
    <property type="entry name" value="Nucleotide-diphossugar_trans"/>
</dbReference>
<feature type="domain" description="Glycosyltransferase 2-like" evidence="1">
    <location>
        <begin position="8"/>
        <end position="174"/>
    </location>
</feature>
<sequence length="346" mass="39222">MSTAPLVSFIVLSYNYEKYIGQTIRSILGQTFQDFELLVVDDVSQDASLDVIRSFDDPRIRVHVNDRNLGATASYNRSVSLARGEYLSLVDADDWIDPRKTEKQLAAFRRDPSLDIVGSYVSVVDVDGKRHPQAAEIEQPGNQSLDFNHVATWNVRNSLCHSSTILRRSVHEKVGLNEESMVRAPDYELWVRALAGGCRFGMIPEPLTFYRLHALGATHGDPRATYWEISYLLLKNLVPLIERRALHSQLSLMLNWVSTHDQFALMPPIQRYRLLGMFLTSPALSSYADFERFVLSDEGEPLLSTAGRRLLSLFRAAPAPRQARSPEQELELDLSMFNQRARALGR</sequence>
<proteinExistence type="predicted"/>
<dbReference type="SUPFAM" id="SSF53448">
    <property type="entry name" value="Nucleotide-diphospho-sugar transferases"/>
    <property type="match status" value="1"/>
</dbReference>
<dbReference type="Pfam" id="PF00535">
    <property type="entry name" value="Glycos_transf_2"/>
    <property type="match status" value="1"/>
</dbReference>
<keyword evidence="3" id="KW-1185">Reference proteome</keyword>
<accession>A0ABM7X5J3</accession>